<comment type="function">
    <text evidence="4">Involved in 20S proteasome assembly.</text>
</comment>
<sequence>MAFYPVQGSSKDLLTGKTLVIPSVSLANLPQLAVDLLIHSLKLTRAGYIGLGDTVAPMIGASQDGLVTGGLEVYAKEGLDLVVIQQRSPVLKDKKDEHVELIKRFVEDIRPSFTLLLTSLDAANQDDQSLLTPHVSILPPSPSPTETSTPVHTNIRSVPSLPSFSNLRDTTATPYPPFIPGGGLSKRILIAFKSLESLPHGTIAAWCVEGDNRADAHALAALVLRLSEASQVEITEPREWEGLFGVVDGWSGGAGADAEIYG</sequence>
<dbReference type="EMBL" id="JAODAN010000002">
    <property type="protein sequence ID" value="KAK1926044.1"/>
    <property type="molecule type" value="Genomic_DNA"/>
</dbReference>
<protein>
    <recommendedName>
        <fullName evidence="1 4">Proteasome assembly chaperone 2</fullName>
    </recommendedName>
</protein>
<dbReference type="InterPro" id="IPR019151">
    <property type="entry name" value="Proteasome_assmbl_chaperone_2"/>
</dbReference>
<dbReference type="PANTHER" id="PTHR12970:SF1">
    <property type="entry name" value="PROTEASOME ASSEMBLY CHAPERONE 2"/>
    <property type="match status" value="1"/>
</dbReference>
<name>A0AAD9FTT8_PAPLA</name>
<dbReference type="Gene3D" id="3.40.50.10900">
    <property type="entry name" value="PAC-like subunit"/>
    <property type="match status" value="2"/>
</dbReference>
<evidence type="ECO:0000256" key="1">
    <source>
        <dbReference type="ARBA" id="ARBA00019186"/>
    </source>
</evidence>
<dbReference type="GO" id="GO:0005634">
    <property type="term" value="C:nucleus"/>
    <property type="evidence" value="ECO:0007669"/>
    <property type="project" value="TreeGrafter"/>
</dbReference>
<dbReference type="AlphaFoldDB" id="A0AAD9FTT8"/>
<dbReference type="Pfam" id="PF09754">
    <property type="entry name" value="PAC2"/>
    <property type="match status" value="1"/>
</dbReference>
<dbReference type="Proteomes" id="UP001182556">
    <property type="component" value="Unassembled WGS sequence"/>
</dbReference>
<dbReference type="PANTHER" id="PTHR12970">
    <property type="entry name" value="PROTEASOME ASSEMBLY CHAPERONE 2"/>
    <property type="match status" value="1"/>
</dbReference>
<keyword evidence="7" id="KW-1185">Reference proteome</keyword>
<accession>A0AAD9FTT8</accession>
<evidence type="ECO:0000256" key="4">
    <source>
        <dbReference type="PIRNR" id="PIRNR010044"/>
    </source>
</evidence>
<gene>
    <name evidence="6" type="ORF">DB88DRAFT_480497</name>
</gene>
<dbReference type="GO" id="GO:0005829">
    <property type="term" value="C:cytosol"/>
    <property type="evidence" value="ECO:0007669"/>
    <property type="project" value="TreeGrafter"/>
</dbReference>
<evidence type="ECO:0000256" key="2">
    <source>
        <dbReference type="ARBA" id="ARBA00023186"/>
    </source>
</evidence>
<keyword evidence="2 4" id="KW-0143">Chaperone</keyword>
<evidence type="ECO:0000313" key="6">
    <source>
        <dbReference type="EMBL" id="KAK1926044.1"/>
    </source>
</evidence>
<evidence type="ECO:0000256" key="5">
    <source>
        <dbReference type="SAM" id="MobiDB-lite"/>
    </source>
</evidence>
<evidence type="ECO:0000256" key="3">
    <source>
        <dbReference type="ARBA" id="ARBA00025745"/>
    </source>
</evidence>
<comment type="similarity">
    <text evidence="3 4">Belongs to the PSMG2 family.</text>
</comment>
<evidence type="ECO:0000313" key="7">
    <source>
        <dbReference type="Proteomes" id="UP001182556"/>
    </source>
</evidence>
<dbReference type="GO" id="GO:0043248">
    <property type="term" value="P:proteasome assembly"/>
    <property type="evidence" value="ECO:0007669"/>
    <property type="project" value="TreeGrafter"/>
</dbReference>
<comment type="caution">
    <text evidence="6">The sequence shown here is derived from an EMBL/GenBank/DDBJ whole genome shotgun (WGS) entry which is preliminary data.</text>
</comment>
<reference evidence="6" key="1">
    <citation type="submission" date="2023-02" db="EMBL/GenBank/DDBJ databases">
        <title>Identification and recombinant expression of a fungal hydrolase from Papiliotrema laurentii that hydrolyzes apple cutin and clears colloidal polyester polyurethane.</title>
        <authorList>
            <consortium name="DOE Joint Genome Institute"/>
            <person name="Roman V.A."/>
            <person name="Bojanowski C."/>
            <person name="Crable B.R."/>
            <person name="Wagner D.N."/>
            <person name="Hung C.S."/>
            <person name="Nadeau L.J."/>
            <person name="Schratz L."/>
            <person name="Haridas S."/>
            <person name="Pangilinan J."/>
            <person name="Lipzen A."/>
            <person name="Na H."/>
            <person name="Yan M."/>
            <person name="Ng V."/>
            <person name="Grigoriev I.V."/>
            <person name="Spatafora J.W."/>
            <person name="Barlow D."/>
            <person name="Biffinger J."/>
            <person name="Kelley-Loughnane N."/>
            <person name="Varaljay V.A."/>
            <person name="Crookes-Goodson W.J."/>
        </authorList>
    </citation>
    <scope>NUCLEOTIDE SEQUENCE</scope>
    <source>
        <strain evidence="6">5307AH</strain>
    </source>
</reference>
<dbReference type="InterPro" id="IPR016562">
    <property type="entry name" value="Proteasome_assmbl_chp_2_euk"/>
</dbReference>
<feature type="region of interest" description="Disordered" evidence="5">
    <location>
        <begin position="135"/>
        <end position="155"/>
    </location>
</feature>
<dbReference type="PIRSF" id="PIRSF010044">
    <property type="entry name" value="UCP010044"/>
    <property type="match status" value="1"/>
</dbReference>
<proteinExistence type="inferred from homology"/>
<organism evidence="6 7">
    <name type="scientific">Papiliotrema laurentii</name>
    <name type="common">Cryptococcus laurentii</name>
    <dbReference type="NCBI Taxonomy" id="5418"/>
    <lineage>
        <taxon>Eukaryota</taxon>
        <taxon>Fungi</taxon>
        <taxon>Dikarya</taxon>
        <taxon>Basidiomycota</taxon>
        <taxon>Agaricomycotina</taxon>
        <taxon>Tremellomycetes</taxon>
        <taxon>Tremellales</taxon>
        <taxon>Rhynchogastremaceae</taxon>
        <taxon>Papiliotrema</taxon>
    </lineage>
</organism>
<dbReference type="InterPro" id="IPR038389">
    <property type="entry name" value="PSMG2_sf"/>
</dbReference>
<comment type="subunit">
    <text evidence="4">Component of the 20S proteasome chaperone.</text>
</comment>